<organism evidence="1 2">
    <name type="scientific">Pararhizobium capsulatum DSM 1112</name>
    <dbReference type="NCBI Taxonomy" id="1121113"/>
    <lineage>
        <taxon>Bacteria</taxon>
        <taxon>Pseudomonadati</taxon>
        <taxon>Pseudomonadota</taxon>
        <taxon>Alphaproteobacteria</taxon>
        <taxon>Hyphomicrobiales</taxon>
        <taxon>Rhizobiaceae</taxon>
        <taxon>Rhizobium/Agrobacterium group</taxon>
        <taxon>Pararhizobium</taxon>
    </lineage>
</organism>
<dbReference type="Pfam" id="PF12893">
    <property type="entry name" value="Lumazine_bd_2"/>
    <property type="match status" value="1"/>
</dbReference>
<dbReference type="SUPFAM" id="SSF54427">
    <property type="entry name" value="NTF2-like"/>
    <property type="match status" value="1"/>
</dbReference>
<keyword evidence="2" id="KW-1185">Reference proteome</keyword>
<dbReference type="Proteomes" id="UP001230207">
    <property type="component" value="Unassembled WGS sequence"/>
</dbReference>
<reference evidence="1 2" key="1">
    <citation type="submission" date="2023-07" db="EMBL/GenBank/DDBJ databases">
        <title>Genomic Encyclopedia of Type Strains, Phase IV (KMG-IV): sequencing the most valuable type-strain genomes for metagenomic binning, comparative biology and taxonomic classification.</title>
        <authorList>
            <person name="Goeker M."/>
        </authorList>
    </citation>
    <scope>NUCLEOTIDE SEQUENCE [LARGE SCALE GENOMIC DNA]</scope>
    <source>
        <strain evidence="1 2">DSM 1112</strain>
    </source>
</reference>
<dbReference type="InterPro" id="IPR039437">
    <property type="entry name" value="FrzH/put_lumazine-bd"/>
</dbReference>
<evidence type="ECO:0000313" key="2">
    <source>
        <dbReference type="Proteomes" id="UP001230207"/>
    </source>
</evidence>
<evidence type="ECO:0000313" key="1">
    <source>
        <dbReference type="EMBL" id="MDQ0318362.1"/>
    </source>
</evidence>
<accession>A0ABU0BK21</accession>
<name>A0ABU0BK21_9HYPH</name>
<dbReference type="EMBL" id="JAUSVF010000001">
    <property type="protein sequence ID" value="MDQ0318362.1"/>
    <property type="molecule type" value="Genomic_DNA"/>
</dbReference>
<comment type="caution">
    <text evidence="1">The sequence shown here is derived from an EMBL/GenBank/DDBJ whole genome shotgun (WGS) entry which is preliminary data.</text>
</comment>
<dbReference type="RefSeq" id="WP_307226356.1">
    <property type="nucleotide sequence ID" value="NZ_JAUSVF010000001.1"/>
</dbReference>
<evidence type="ECO:0008006" key="3">
    <source>
        <dbReference type="Google" id="ProtNLM"/>
    </source>
</evidence>
<dbReference type="InterPro" id="IPR032710">
    <property type="entry name" value="NTF2-like_dom_sf"/>
</dbReference>
<dbReference type="Gene3D" id="3.10.450.50">
    <property type="match status" value="1"/>
</dbReference>
<protein>
    <recommendedName>
        <fullName evidence="3">Lumazine-binding</fullName>
    </recommendedName>
</protein>
<proteinExistence type="predicted"/>
<sequence length="120" mass="13417">MSEEQAIRTILHLYVDGMAFGNEVALRKAFHANARVIGNYEGSVEWLTRDEFISAVLAEPPAPPDTQPVMDIETIDISGDAASVKVTDEFAGMRFTDYLSLLKIEGRWIIVNKLYHLHPA</sequence>
<gene>
    <name evidence="1" type="ORF">QO002_000500</name>
</gene>